<evidence type="ECO:0000313" key="2">
    <source>
        <dbReference type="Proteomes" id="UP000004994"/>
    </source>
</evidence>
<dbReference type="InParanoid" id="A0A3Q7I6L0"/>
<dbReference type="STRING" id="4081.A0A3Q7I6L0"/>
<reference evidence="1" key="2">
    <citation type="submission" date="2019-01" db="UniProtKB">
        <authorList>
            <consortium name="EnsemblPlants"/>
        </authorList>
    </citation>
    <scope>IDENTIFICATION</scope>
    <source>
        <strain evidence="1">cv. Heinz 1706</strain>
    </source>
</reference>
<evidence type="ECO:0008006" key="3">
    <source>
        <dbReference type="Google" id="ProtNLM"/>
    </source>
</evidence>
<accession>A0A3Q7I6L0</accession>
<reference evidence="1" key="1">
    <citation type="journal article" date="2012" name="Nature">
        <title>The tomato genome sequence provides insights into fleshy fruit evolution.</title>
        <authorList>
            <consortium name="Tomato Genome Consortium"/>
        </authorList>
    </citation>
    <scope>NUCLEOTIDE SEQUENCE [LARGE SCALE GENOMIC DNA]</scope>
    <source>
        <strain evidence="1">cv. Heinz 1706</strain>
    </source>
</reference>
<evidence type="ECO:0000313" key="1">
    <source>
        <dbReference type="EnsemblPlants" id="Solyc07g043347.1.1"/>
    </source>
</evidence>
<dbReference type="AlphaFoldDB" id="A0A3Q7I6L0"/>
<dbReference type="OMA" id="TRIDIAC"/>
<dbReference type="PANTHER" id="PTHR11439">
    <property type="entry name" value="GAG-POL-RELATED RETROTRANSPOSON"/>
    <property type="match status" value="1"/>
</dbReference>
<dbReference type="Gramene" id="Solyc07g043347.1.1">
    <property type="protein sequence ID" value="Solyc07g043347.1.1"/>
    <property type="gene ID" value="Solyc07g043347.1"/>
</dbReference>
<organism evidence="1">
    <name type="scientific">Solanum lycopersicum</name>
    <name type="common">Tomato</name>
    <name type="synonym">Lycopersicon esculentum</name>
    <dbReference type="NCBI Taxonomy" id="4081"/>
    <lineage>
        <taxon>Eukaryota</taxon>
        <taxon>Viridiplantae</taxon>
        <taxon>Streptophyta</taxon>
        <taxon>Embryophyta</taxon>
        <taxon>Tracheophyta</taxon>
        <taxon>Spermatophyta</taxon>
        <taxon>Magnoliopsida</taxon>
        <taxon>eudicotyledons</taxon>
        <taxon>Gunneridae</taxon>
        <taxon>Pentapetalae</taxon>
        <taxon>asterids</taxon>
        <taxon>lamiids</taxon>
        <taxon>Solanales</taxon>
        <taxon>Solanaceae</taxon>
        <taxon>Solanoideae</taxon>
        <taxon>Solaneae</taxon>
        <taxon>Solanum</taxon>
        <taxon>Solanum subgen. Lycopersicon</taxon>
    </lineage>
</organism>
<dbReference type="PANTHER" id="PTHR11439:SF455">
    <property type="entry name" value="RLK (RECEPTOR-LIKE PROTEIN KINASE) 8, PUTATIVE-RELATED"/>
    <property type="match status" value="1"/>
</dbReference>
<keyword evidence="2" id="KW-1185">Reference proteome</keyword>
<proteinExistence type="predicted"/>
<protein>
    <recommendedName>
        <fullName evidence="3">Reverse transcriptase Ty1/copia-type domain-containing protein</fullName>
    </recommendedName>
</protein>
<sequence length="117" mass="13183">MKDLGDFHYFLGVHATHPREYRSIVGALQYLTLTHPDISYVVSVVSQLMHAPRTTHMHSMKRIFRYLQGTITHGLFLSASSSNSTMVFYSDADWAGCPDSRRSTTEFTVILGSNLIS</sequence>
<name>A0A3Q7I6L0_SOLLC</name>
<dbReference type="Proteomes" id="UP000004994">
    <property type="component" value="Chromosome 7"/>
</dbReference>
<dbReference type="EnsemblPlants" id="Solyc07g043347.1.1">
    <property type="protein sequence ID" value="Solyc07g043347.1.1"/>
    <property type="gene ID" value="Solyc07g043347.1"/>
</dbReference>